<proteinExistence type="inferred from homology"/>
<feature type="compositionally biased region" description="Basic and acidic residues" evidence="7">
    <location>
        <begin position="122"/>
        <end position="139"/>
    </location>
</feature>
<evidence type="ECO:0000256" key="2">
    <source>
        <dbReference type="ARBA" id="ARBA00007163"/>
    </source>
</evidence>
<feature type="compositionally biased region" description="Pro residues" evidence="7">
    <location>
        <begin position="290"/>
        <end position="308"/>
    </location>
</feature>
<evidence type="ECO:0000256" key="3">
    <source>
        <dbReference type="ARBA" id="ARBA00023015"/>
    </source>
</evidence>
<feature type="compositionally biased region" description="Basic and acidic residues" evidence="7">
    <location>
        <begin position="19"/>
        <end position="30"/>
    </location>
</feature>
<keyword evidence="5" id="KW-0804">Transcription</keyword>
<dbReference type="GeneID" id="77804392"/>
<dbReference type="PROSITE" id="PS50217">
    <property type="entry name" value="BZIP"/>
    <property type="match status" value="1"/>
</dbReference>
<name>A0ABY7D2U2_9BASI</name>
<dbReference type="RefSeq" id="XP_053027466.1">
    <property type="nucleotide sequence ID" value="XM_053163497.1"/>
</dbReference>
<keyword evidence="4" id="KW-0238">DNA-binding</keyword>
<keyword evidence="10" id="KW-1185">Reference proteome</keyword>
<dbReference type="InterPro" id="IPR046347">
    <property type="entry name" value="bZIP_sf"/>
</dbReference>
<feature type="region of interest" description="Disordered" evidence="7">
    <location>
        <begin position="101"/>
        <end position="147"/>
    </location>
</feature>
<dbReference type="Proteomes" id="UP001164743">
    <property type="component" value="Chromosome 15A"/>
</dbReference>
<sequence>MSTLRSGSPTPSASNSDHSLAKRKPDDGHNPKPAKISRPASIQELPFDPFSPHPGMSKEERKLARMIRNRTAAQASRDRKKEHVAELENRVRELEEQLRILSRPPPAMPCLRPPAAPSPSPETDKKIDPQLNRTADHHPSPTISPAQAEYLSKVRIHVLEEENSQLRSQLAYELKKAQLPPLSAPDEHRPQGSSPAIEIDQGMIEMILKDDEIDKSLHSPQLSMDWDSLLLDRPAPSPSSSPTTDRPTSKEHRDSSHDDDRFETMMTMAAMDDTRWNQGTWPSPSGSPSDPRPPTLAPTRPETPPPDQQPQAPAERALSALSPAAHPVPPAPHPRLVAREDSLQRNGGSAGRTARPDSSRRAPCVSPGWARLAGPTDLGGDGHHGLLLDLVLGGLGEQDEADGGPAPDERPSCPDPFLLHRHHPDQEDLFKLDDWGIFGFPIDPKHPRPPSASTLTHPPLSASPPSPGLLRMGLTTAPDTDPLRSNFAAHHSQLQALFETDK</sequence>
<evidence type="ECO:0000256" key="5">
    <source>
        <dbReference type="ARBA" id="ARBA00023163"/>
    </source>
</evidence>
<evidence type="ECO:0000313" key="10">
    <source>
        <dbReference type="Proteomes" id="UP001164743"/>
    </source>
</evidence>
<evidence type="ECO:0000259" key="8">
    <source>
        <dbReference type="PROSITE" id="PS50217"/>
    </source>
</evidence>
<keyword evidence="3" id="KW-0805">Transcription regulation</keyword>
<gene>
    <name evidence="9" type="ORF">PtA15_15A304</name>
</gene>
<evidence type="ECO:0000256" key="6">
    <source>
        <dbReference type="ARBA" id="ARBA00023242"/>
    </source>
</evidence>
<feature type="compositionally biased region" description="Pro residues" evidence="7">
    <location>
        <begin position="103"/>
        <end position="120"/>
    </location>
</feature>
<protein>
    <recommendedName>
        <fullName evidence="8">BZIP domain-containing protein</fullName>
    </recommendedName>
</protein>
<dbReference type="InterPro" id="IPR004827">
    <property type="entry name" value="bZIP"/>
</dbReference>
<dbReference type="EMBL" id="CP110435">
    <property type="protein sequence ID" value="WAQ91911.1"/>
    <property type="molecule type" value="Genomic_DNA"/>
</dbReference>
<dbReference type="Pfam" id="PF00170">
    <property type="entry name" value="bZIP_1"/>
    <property type="match status" value="1"/>
</dbReference>
<feature type="compositionally biased region" description="Polar residues" evidence="7">
    <location>
        <begin position="1"/>
        <end position="18"/>
    </location>
</feature>
<accession>A0ABY7D2U2</accession>
<feature type="region of interest" description="Disordered" evidence="7">
    <location>
        <begin position="1"/>
        <end position="84"/>
    </location>
</feature>
<feature type="compositionally biased region" description="Low complexity" evidence="7">
    <location>
        <begin position="227"/>
        <end position="246"/>
    </location>
</feature>
<organism evidence="9 10">
    <name type="scientific">Puccinia triticina</name>
    <dbReference type="NCBI Taxonomy" id="208348"/>
    <lineage>
        <taxon>Eukaryota</taxon>
        <taxon>Fungi</taxon>
        <taxon>Dikarya</taxon>
        <taxon>Basidiomycota</taxon>
        <taxon>Pucciniomycotina</taxon>
        <taxon>Pucciniomycetes</taxon>
        <taxon>Pucciniales</taxon>
        <taxon>Pucciniaceae</taxon>
        <taxon>Puccinia</taxon>
    </lineage>
</organism>
<evidence type="ECO:0000256" key="4">
    <source>
        <dbReference type="ARBA" id="ARBA00023125"/>
    </source>
</evidence>
<feature type="region of interest" description="Disordered" evidence="7">
    <location>
        <begin position="227"/>
        <end position="416"/>
    </location>
</feature>
<evidence type="ECO:0000256" key="7">
    <source>
        <dbReference type="SAM" id="MobiDB-lite"/>
    </source>
</evidence>
<reference evidence="9" key="1">
    <citation type="submission" date="2022-10" db="EMBL/GenBank/DDBJ databases">
        <title>Puccinia triticina Genome sequencing and assembly.</title>
        <authorList>
            <person name="Li C."/>
        </authorList>
    </citation>
    <scope>NUCLEOTIDE SEQUENCE</scope>
    <source>
        <strain evidence="9">Pt15</strain>
    </source>
</reference>
<feature type="region of interest" description="Disordered" evidence="7">
    <location>
        <begin position="177"/>
        <end position="203"/>
    </location>
</feature>
<keyword evidence="6" id="KW-0539">Nucleus</keyword>
<feature type="domain" description="BZIP" evidence="8">
    <location>
        <begin position="59"/>
        <end position="97"/>
    </location>
</feature>
<feature type="compositionally biased region" description="Low complexity" evidence="7">
    <location>
        <begin position="309"/>
        <end position="325"/>
    </location>
</feature>
<evidence type="ECO:0000256" key="1">
    <source>
        <dbReference type="ARBA" id="ARBA00004123"/>
    </source>
</evidence>
<feature type="compositionally biased region" description="Basic and acidic residues" evidence="7">
    <location>
        <begin position="247"/>
        <end position="263"/>
    </location>
</feature>
<dbReference type="PROSITE" id="PS00036">
    <property type="entry name" value="BZIP_BASIC"/>
    <property type="match status" value="1"/>
</dbReference>
<comment type="subcellular location">
    <subcellularLocation>
        <location evidence="1">Nucleus</location>
    </subcellularLocation>
</comment>
<dbReference type="CDD" id="cd14812">
    <property type="entry name" value="bZIP_u3"/>
    <property type="match status" value="1"/>
</dbReference>
<dbReference type="Gene3D" id="1.20.5.170">
    <property type="match status" value="1"/>
</dbReference>
<evidence type="ECO:0000313" key="9">
    <source>
        <dbReference type="EMBL" id="WAQ91911.1"/>
    </source>
</evidence>
<dbReference type="PANTHER" id="PTHR47416">
    <property type="entry name" value="BASIC-LEUCINE ZIPPER TRANSCRIPTION FACTOR F-RELATED"/>
    <property type="match status" value="1"/>
</dbReference>
<dbReference type="PANTHER" id="PTHR47416:SF8">
    <property type="entry name" value="BASIC-LEUCINE ZIPPER TRANSCRIPTION FACTOR E-RELATED"/>
    <property type="match status" value="1"/>
</dbReference>
<feature type="region of interest" description="Disordered" evidence="7">
    <location>
        <begin position="443"/>
        <end position="485"/>
    </location>
</feature>
<dbReference type="SUPFAM" id="SSF57959">
    <property type="entry name" value="Leucine zipper domain"/>
    <property type="match status" value="1"/>
</dbReference>
<comment type="similarity">
    <text evidence="2">Belongs to the bZIP family.</text>
</comment>